<feature type="domain" description="RRM" evidence="4">
    <location>
        <begin position="40"/>
        <end position="114"/>
    </location>
</feature>
<dbReference type="RefSeq" id="XP_016974126.1">
    <property type="nucleotide sequence ID" value="XM_017118637.1"/>
</dbReference>
<dbReference type="AlphaFoldDB" id="A0A6P4ELK0"/>
<dbReference type="GO" id="GO:0005654">
    <property type="term" value="C:nucleoplasm"/>
    <property type="evidence" value="ECO:0007669"/>
    <property type="project" value="TreeGrafter"/>
</dbReference>
<dbReference type="GO" id="GO:0005737">
    <property type="term" value="C:cytoplasm"/>
    <property type="evidence" value="ECO:0007669"/>
    <property type="project" value="TreeGrafter"/>
</dbReference>
<dbReference type="Gene3D" id="3.30.70.330">
    <property type="match status" value="1"/>
</dbReference>
<dbReference type="SUPFAM" id="SSF54928">
    <property type="entry name" value="RNA-binding domain, RBD"/>
    <property type="match status" value="1"/>
</dbReference>
<dbReference type="InterPro" id="IPR035979">
    <property type="entry name" value="RBD_domain_sf"/>
</dbReference>
<feature type="region of interest" description="Disordered" evidence="3">
    <location>
        <begin position="1"/>
        <end position="35"/>
    </location>
</feature>
<gene>
    <name evidence="7" type="primary">LOC108040942</name>
    <name evidence="5" type="synonym">108040942</name>
</gene>
<dbReference type="PANTHER" id="PTHR15481">
    <property type="entry name" value="RIBONUCLEIC ACID BINDING PROTEIN S1"/>
    <property type="match status" value="1"/>
</dbReference>
<sequence length="114" mass="12233">MPKEKGSHSSSTSDDSLDNPDAEGSQVANGKPTVRLRQPVHLHIKGLTSQVTKEDIAEIFGNFGALTVVDRFQGHLGNGYACVKYARPEDCACAIELMDGGLIDGNRITVSTFQ</sequence>
<dbReference type="GO" id="GO:0003723">
    <property type="term" value="F:RNA binding"/>
    <property type="evidence" value="ECO:0007669"/>
    <property type="project" value="UniProtKB-UniRule"/>
</dbReference>
<organism evidence="7">
    <name type="scientific">Drosophila rhopaloa</name>
    <name type="common">Fruit fly</name>
    <dbReference type="NCBI Taxonomy" id="1041015"/>
    <lineage>
        <taxon>Eukaryota</taxon>
        <taxon>Metazoa</taxon>
        <taxon>Ecdysozoa</taxon>
        <taxon>Arthropoda</taxon>
        <taxon>Hexapoda</taxon>
        <taxon>Insecta</taxon>
        <taxon>Pterygota</taxon>
        <taxon>Neoptera</taxon>
        <taxon>Endopterygota</taxon>
        <taxon>Diptera</taxon>
        <taxon>Brachycera</taxon>
        <taxon>Muscomorpha</taxon>
        <taxon>Ephydroidea</taxon>
        <taxon>Drosophilidae</taxon>
        <taxon>Drosophila</taxon>
        <taxon>Sophophora</taxon>
    </lineage>
</organism>
<dbReference type="GO" id="GO:0000398">
    <property type="term" value="P:mRNA splicing, via spliceosome"/>
    <property type="evidence" value="ECO:0007669"/>
    <property type="project" value="TreeGrafter"/>
</dbReference>
<protein>
    <submittedName>
        <fullName evidence="7">RNA-binding protein with serine-rich domain 1-B-like</fullName>
    </submittedName>
</protein>
<name>A0A6P4ELK0_DRORH</name>
<dbReference type="SMART" id="SM00360">
    <property type="entry name" value="RRM"/>
    <property type="match status" value="1"/>
</dbReference>
<reference evidence="6" key="1">
    <citation type="journal article" date="2021" name="Elife">
        <title>Highly contiguous assemblies of 101 drosophilid genomes.</title>
        <authorList>
            <person name="Kim B.Y."/>
            <person name="Wang J.R."/>
            <person name="Miller D.E."/>
            <person name="Barmina O."/>
            <person name="Delaney E."/>
            <person name="Thompson A."/>
            <person name="Comeault A.A."/>
            <person name="Peede D."/>
            <person name="D'Agostino E.R."/>
            <person name="Pelaez J."/>
            <person name="Aguilar J.M."/>
            <person name="Haji D."/>
            <person name="Matsunaga T."/>
            <person name="Armstrong E.E."/>
            <person name="Zych M."/>
            <person name="Ogawa Y."/>
            <person name="Stamenkovic-Radak M."/>
            <person name="Jelic M."/>
            <person name="Veselinovic M.S."/>
            <person name="Tanaskovic M."/>
            <person name="Eric P."/>
            <person name="Gao J.J."/>
            <person name="Katoh T.K."/>
            <person name="Toda M.J."/>
            <person name="Watabe H."/>
            <person name="Watada M."/>
            <person name="Davis J.S."/>
            <person name="Moyle L.C."/>
            <person name="Manoli G."/>
            <person name="Bertolini E."/>
            <person name="Kostal V."/>
            <person name="Hawley R.S."/>
            <person name="Takahashi A."/>
            <person name="Jones C.D."/>
            <person name="Price D.K."/>
            <person name="Whiteman N."/>
            <person name="Kopp A."/>
            <person name="Matute D.R."/>
            <person name="Petrov D.A."/>
        </authorList>
    </citation>
    <scope>NUCLEOTIDE SEQUENCE [LARGE SCALE GENOMIC DNA]</scope>
</reference>
<reference evidence="5" key="3">
    <citation type="submission" date="2025-05" db="UniProtKB">
        <authorList>
            <consortium name="EnsemblMetazoa"/>
        </authorList>
    </citation>
    <scope>IDENTIFICATION</scope>
</reference>
<dbReference type="EnsemblMetazoa" id="XM_017118637.1">
    <property type="protein sequence ID" value="XP_016974126.1"/>
    <property type="gene ID" value="LOC108040942"/>
</dbReference>
<evidence type="ECO:0000256" key="2">
    <source>
        <dbReference type="PROSITE-ProRule" id="PRU00176"/>
    </source>
</evidence>
<dbReference type="GO" id="GO:0061574">
    <property type="term" value="C:ASAP complex"/>
    <property type="evidence" value="ECO:0007669"/>
    <property type="project" value="TreeGrafter"/>
</dbReference>
<keyword evidence="1 2" id="KW-0694">RNA-binding</keyword>
<evidence type="ECO:0000313" key="7">
    <source>
        <dbReference type="RefSeq" id="XP_016974126.1"/>
    </source>
</evidence>
<dbReference type="GeneID" id="108040942"/>
<dbReference type="InterPro" id="IPR000504">
    <property type="entry name" value="RRM_dom"/>
</dbReference>
<proteinExistence type="predicted"/>
<evidence type="ECO:0000313" key="6">
    <source>
        <dbReference type="Proteomes" id="UP001652680"/>
    </source>
</evidence>
<accession>A0A6P4ELK0</accession>
<reference evidence="7" key="2">
    <citation type="submission" date="2025-04" db="UniProtKB">
        <authorList>
            <consortium name="RefSeq"/>
        </authorList>
    </citation>
    <scope>IDENTIFICATION</scope>
</reference>
<evidence type="ECO:0000259" key="4">
    <source>
        <dbReference type="PROSITE" id="PS50102"/>
    </source>
</evidence>
<dbReference type="PROSITE" id="PS50102">
    <property type="entry name" value="RRM"/>
    <property type="match status" value="1"/>
</dbReference>
<evidence type="ECO:0000313" key="5">
    <source>
        <dbReference type="EnsemblMetazoa" id="XP_016974126.1"/>
    </source>
</evidence>
<dbReference type="Proteomes" id="UP001652680">
    <property type="component" value="Unassembled WGS sequence"/>
</dbReference>
<keyword evidence="6" id="KW-1185">Reference proteome</keyword>
<evidence type="ECO:0000256" key="1">
    <source>
        <dbReference type="ARBA" id="ARBA00022884"/>
    </source>
</evidence>
<dbReference type="Pfam" id="PF00076">
    <property type="entry name" value="RRM_1"/>
    <property type="match status" value="1"/>
</dbReference>
<dbReference type="PANTHER" id="PTHR15481:SF0">
    <property type="entry name" value="LD23870P-RELATED"/>
    <property type="match status" value="1"/>
</dbReference>
<dbReference type="InterPro" id="IPR012677">
    <property type="entry name" value="Nucleotide-bd_a/b_plait_sf"/>
</dbReference>
<evidence type="ECO:0000256" key="3">
    <source>
        <dbReference type="SAM" id="MobiDB-lite"/>
    </source>
</evidence>
<dbReference type="OrthoDB" id="252020at2759"/>